<dbReference type="AlphaFoldDB" id="A0A5C0AR75"/>
<evidence type="ECO:0000256" key="2">
    <source>
        <dbReference type="RuleBase" id="RU003707"/>
    </source>
</evidence>
<name>A0A5C0AR75_9BURK</name>
<dbReference type="InterPro" id="IPR001753">
    <property type="entry name" value="Enoyl-CoA_hydra/iso"/>
</dbReference>
<organism evidence="3 4">
    <name type="scientific">Pigmentiphaga aceris</name>
    <dbReference type="NCBI Taxonomy" id="1940612"/>
    <lineage>
        <taxon>Bacteria</taxon>
        <taxon>Pseudomonadati</taxon>
        <taxon>Pseudomonadota</taxon>
        <taxon>Betaproteobacteria</taxon>
        <taxon>Burkholderiales</taxon>
        <taxon>Alcaligenaceae</taxon>
        <taxon>Pigmentiphaga</taxon>
    </lineage>
</organism>
<dbReference type="Proteomes" id="UP000325161">
    <property type="component" value="Chromosome"/>
</dbReference>
<dbReference type="InterPro" id="IPR029045">
    <property type="entry name" value="ClpP/crotonase-like_dom_sf"/>
</dbReference>
<evidence type="ECO:0000313" key="4">
    <source>
        <dbReference type="Proteomes" id="UP000325161"/>
    </source>
</evidence>
<protein>
    <submittedName>
        <fullName evidence="3">Enoyl-CoA hydratase/isomerase family protein</fullName>
    </submittedName>
</protein>
<dbReference type="CDD" id="cd06558">
    <property type="entry name" value="crotonase-like"/>
    <property type="match status" value="1"/>
</dbReference>
<dbReference type="InterPro" id="IPR018376">
    <property type="entry name" value="Enoyl-CoA_hyd/isom_CS"/>
</dbReference>
<dbReference type="Pfam" id="PF00378">
    <property type="entry name" value="ECH_1"/>
    <property type="match status" value="1"/>
</dbReference>
<dbReference type="PANTHER" id="PTHR42964:SF1">
    <property type="entry name" value="POLYKETIDE BIOSYNTHESIS ENOYL-COA HYDRATASE PKSH-RELATED"/>
    <property type="match status" value="1"/>
</dbReference>
<accession>A0A5C0AR75</accession>
<dbReference type="PROSITE" id="PS00166">
    <property type="entry name" value="ENOYL_COA_HYDRATASE"/>
    <property type="match status" value="1"/>
</dbReference>
<dbReference type="OrthoDB" id="9807606at2"/>
<sequence length="284" mass="31076">MSIAAAIDHTAWKTIELERKPHAAIVWLNRPTVRNAFNEVMIAEVTEVFRFLSVDTSLRVVVLASRGPVFCAGGDLSWMKSMATYTPEQNLADAHGLADMLRVIDRCPHAVVARVQGACYAGGLGLVTVADVAIASDDAEFCLSETRIGLIPATISPYVLRAMGEREARRWFLSAERFDAARAARMGVVHEVVPVDELDATVDRLLATLVRVSPNALRESKTLVRDVAGRTISDELIDDTASRIAAIRVSEEGQEGVKSFLEKRKPNWLPQELPTISVTAPSEQ</sequence>
<comment type="similarity">
    <text evidence="1 2">Belongs to the enoyl-CoA hydratase/isomerase family.</text>
</comment>
<dbReference type="EMBL" id="CP043046">
    <property type="protein sequence ID" value="QEI04612.1"/>
    <property type="molecule type" value="Genomic_DNA"/>
</dbReference>
<dbReference type="GO" id="GO:0016853">
    <property type="term" value="F:isomerase activity"/>
    <property type="evidence" value="ECO:0007669"/>
    <property type="project" value="UniProtKB-KW"/>
</dbReference>
<dbReference type="InterPro" id="IPR051683">
    <property type="entry name" value="Enoyl-CoA_Hydratase/Isomerase"/>
</dbReference>
<reference evidence="3 4" key="1">
    <citation type="submission" date="2019-08" db="EMBL/GenBank/DDBJ databases">
        <title>Amphibian skin-associated Pigmentiphaga: genome sequence and occurrence across geography and hosts.</title>
        <authorList>
            <person name="Bletz M.C."/>
            <person name="Bunk B."/>
            <person name="Sproeer C."/>
            <person name="Biwer P."/>
            <person name="Reiter S."/>
            <person name="Rabemananjara F.C.E."/>
            <person name="Schulz S."/>
            <person name="Overmann J."/>
            <person name="Vences M."/>
        </authorList>
    </citation>
    <scope>NUCLEOTIDE SEQUENCE [LARGE SCALE GENOMIC DNA]</scope>
    <source>
        <strain evidence="3 4">Mada1488</strain>
    </source>
</reference>
<dbReference type="Gene3D" id="1.10.12.10">
    <property type="entry name" value="Lyase 2-enoyl-coa Hydratase, Chain A, domain 2"/>
    <property type="match status" value="1"/>
</dbReference>
<dbReference type="SUPFAM" id="SSF52096">
    <property type="entry name" value="ClpP/crotonase"/>
    <property type="match status" value="1"/>
</dbReference>
<keyword evidence="3" id="KW-0413">Isomerase</keyword>
<dbReference type="RefSeq" id="WP_148812082.1">
    <property type="nucleotide sequence ID" value="NZ_CP043046.1"/>
</dbReference>
<dbReference type="InterPro" id="IPR014748">
    <property type="entry name" value="Enoyl-CoA_hydra_C"/>
</dbReference>
<keyword evidence="4" id="KW-1185">Reference proteome</keyword>
<evidence type="ECO:0000313" key="3">
    <source>
        <dbReference type="EMBL" id="QEI04612.1"/>
    </source>
</evidence>
<dbReference type="PANTHER" id="PTHR42964">
    <property type="entry name" value="ENOYL-COA HYDRATASE"/>
    <property type="match status" value="1"/>
</dbReference>
<proteinExistence type="inferred from homology"/>
<evidence type="ECO:0000256" key="1">
    <source>
        <dbReference type="ARBA" id="ARBA00005254"/>
    </source>
</evidence>
<dbReference type="KEGG" id="pacr:FXN63_01240"/>
<dbReference type="Gene3D" id="3.90.226.10">
    <property type="entry name" value="2-enoyl-CoA Hydratase, Chain A, domain 1"/>
    <property type="match status" value="1"/>
</dbReference>
<gene>
    <name evidence="3" type="ORF">FXN63_01240</name>
</gene>